<name>A0A0U9HVD9_9BACT</name>
<dbReference type="InterPro" id="IPR001789">
    <property type="entry name" value="Sig_transdc_resp-reg_receiver"/>
</dbReference>
<dbReference type="SMART" id="SM00091">
    <property type="entry name" value="PAS"/>
    <property type="match status" value="1"/>
</dbReference>
<keyword evidence="8" id="KW-0067">ATP-binding</keyword>
<dbReference type="Pfam" id="PF02518">
    <property type="entry name" value="HATPase_c"/>
    <property type="match status" value="1"/>
</dbReference>
<dbReference type="SMART" id="SM00448">
    <property type="entry name" value="REC"/>
    <property type="match status" value="1"/>
</dbReference>
<dbReference type="GO" id="GO:0005524">
    <property type="term" value="F:ATP binding"/>
    <property type="evidence" value="ECO:0007669"/>
    <property type="project" value="UniProtKB-KW"/>
</dbReference>
<feature type="domain" description="PAS" evidence="13">
    <location>
        <begin position="144"/>
        <end position="199"/>
    </location>
</feature>
<evidence type="ECO:0000259" key="14">
    <source>
        <dbReference type="PROSITE" id="PS50885"/>
    </source>
</evidence>
<feature type="domain" description="Histidine kinase" evidence="11">
    <location>
        <begin position="281"/>
        <end position="504"/>
    </location>
</feature>
<dbReference type="InterPro" id="IPR003594">
    <property type="entry name" value="HATPase_dom"/>
</dbReference>
<dbReference type="InterPro" id="IPR003660">
    <property type="entry name" value="HAMP_dom"/>
</dbReference>
<dbReference type="NCBIfam" id="TIGR00229">
    <property type="entry name" value="sensory_box"/>
    <property type="match status" value="1"/>
</dbReference>
<dbReference type="RefSeq" id="WP_059176083.1">
    <property type="nucleotide sequence ID" value="NZ_BCNO01000001.1"/>
</dbReference>
<dbReference type="SMART" id="SM00387">
    <property type="entry name" value="HATPase_c"/>
    <property type="match status" value="1"/>
</dbReference>
<dbReference type="SUPFAM" id="SSF55874">
    <property type="entry name" value="ATPase domain of HSP90 chaperone/DNA topoisomerase II/histidine kinase"/>
    <property type="match status" value="1"/>
</dbReference>
<evidence type="ECO:0000259" key="12">
    <source>
        <dbReference type="PROSITE" id="PS50110"/>
    </source>
</evidence>
<gene>
    <name evidence="15" type="ORF">TAGGR_1838</name>
</gene>
<dbReference type="InterPro" id="IPR011006">
    <property type="entry name" value="CheY-like_superfamily"/>
</dbReference>
<keyword evidence="16" id="KW-1185">Reference proteome</keyword>
<dbReference type="InterPro" id="IPR005467">
    <property type="entry name" value="His_kinase_dom"/>
</dbReference>
<feature type="domain" description="Response regulatory" evidence="12">
    <location>
        <begin position="521"/>
        <end position="633"/>
    </location>
</feature>
<dbReference type="InterPro" id="IPR000014">
    <property type="entry name" value="PAS"/>
</dbReference>
<keyword evidence="4 10" id="KW-0597">Phosphoprotein</keyword>
<evidence type="ECO:0000256" key="1">
    <source>
        <dbReference type="ARBA" id="ARBA00000085"/>
    </source>
</evidence>
<feature type="domain" description="HAMP" evidence="14">
    <location>
        <begin position="23"/>
        <end position="76"/>
    </location>
</feature>
<evidence type="ECO:0000259" key="13">
    <source>
        <dbReference type="PROSITE" id="PS50112"/>
    </source>
</evidence>
<dbReference type="InterPro" id="IPR036890">
    <property type="entry name" value="HATPase_C_sf"/>
</dbReference>
<dbReference type="EMBL" id="BCNO01000001">
    <property type="protein sequence ID" value="GAQ94653.1"/>
    <property type="molecule type" value="Genomic_DNA"/>
</dbReference>
<dbReference type="Gene3D" id="1.10.287.130">
    <property type="match status" value="1"/>
</dbReference>
<dbReference type="InterPro" id="IPR003661">
    <property type="entry name" value="HisK_dim/P_dom"/>
</dbReference>
<keyword evidence="6" id="KW-0547">Nucleotide-binding</keyword>
<dbReference type="InterPro" id="IPR036097">
    <property type="entry name" value="HisK_dim/P_sf"/>
</dbReference>
<evidence type="ECO:0000256" key="10">
    <source>
        <dbReference type="PROSITE-ProRule" id="PRU00169"/>
    </source>
</evidence>
<dbReference type="Pfam" id="PF00072">
    <property type="entry name" value="Response_reg"/>
    <property type="match status" value="1"/>
</dbReference>
<dbReference type="GO" id="GO:0016020">
    <property type="term" value="C:membrane"/>
    <property type="evidence" value="ECO:0007669"/>
    <property type="project" value="UniProtKB-SubCell"/>
</dbReference>
<comment type="caution">
    <text evidence="15">The sequence shown here is derived from an EMBL/GenBank/DDBJ whole genome shotgun (WGS) entry which is preliminary data.</text>
</comment>
<dbReference type="SUPFAM" id="SSF52172">
    <property type="entry name" value="CheY-like"/>
    <property type="match status" value="1"/>
</dbReference>
<dbReference type="EC" id="2.7.13.3" evidence="3"/>
<evidence type="ECO:0000259" key="11">
    <source>
        <dbReference type="PROSITE" id="PS50109"/>
    </source>
</evidence>
<dbReference type="InterPro" id="IPR004358">
    <property type="entry name" value="Sig_transdc_His_kin-like_C"/>
</dbReference>
<reference evidence="16" key="1">
    <citation type="submission" date="2016-01" db="EMBL/GenBank/DDBJ databases">
        <title>Draft genome sequence of Thermodesulfovibrio aggregans strain TGE-P1.</title>
        <authorList>
            <person name="Sekiguchi Y."/>
            <person name="Ohashi A."/>
            <person name="Matsuura N."/>
            <person name="Tourlousse M.D."/>
        </authorList>
    </citation>
    <scope>NUCLEOTIDE SEQUENCE [LARGE SCALE GENOMIC DNA]</scope>
    <source>
        <strain evidence="16">TGE-P1</strain>
    </source>
</reference>
<dbReference type="PROSITE" id="PS50109">
    <property type="entry name" value="HIS_KIN"/>
    <property type="match status" value="1"/>
</dbReference>
<comment type="catalytic activity">
    <reaction evidence="1">
        <text>ATP + protein L-histidine = ADP + protein N-phospho-L-histidine.</text>
        <dbReference type="EC" id="2.7.13.3"/>
    </reaction>
</comment>
<dbReference type="Gene3D" id="3.30.450.20">
    <property type="entry name" value="PAS domain"/>
    <property type="match status" value="1"/>
</dbReference>
<dbReference type="CDD" id="cd00082">
    <property type="entry name" value="HisKA"/>
    <property type="match status" value="1"/>
</dbReference>
<dbReference type="PANTHER" id="PTHR43065">
    <property type="entry name" value="SENSOR HISTIDINE KINASE"/>
    <property type="match status" value="1"/>
</dbReference>
<evidence type="ECO:0000256" key="9">
    <source>
        <dbReference type="ARBA" id="ARBA00023012"/>
    </source>
</evidence>
<sequence length="633" mass="72570">MEKHPCQYGGFLNCQNFFCEYGHSLSEILHLCSNVLENISKGDTSQKIEIKVQRYAVQRLIDSINKLSQEIEDLINLNHELAIGICEHFDVLRRLHEGDFTATASEDSKIEIVRMLGQLINKQKETFMKFISDIKKQDEEILHLYEQQRTIISSIGVAIIVVEEDMTIEFTNEEFESLTGYTTQEIEGKMKWTEFFAEEMFEKMIEYHKLRRISPSLAPRQYESKLKDRNGKIKDVLINVAMIPYTKKSVASIIDISERKRIQEQLIHSQKMESLGFLSGRVAHEFNNILTGIIGFAGLLHTKIEEPTLKNFVEKIIDAGERARDLAKKLLTFSRKEELGEIHEISLNKYLKEFSDFVRPIIGRDIKLNLHVPEEEIFYKIDKTHLEVILMNLVTNARDAMPEGGELSIGLKEIFIDVEYSYTHPLVKPGDYVLICVSDTGTGMDEGTKQKIFEPFFTTKPKGKGTGLGLSTVFGLVRQYDGHIHVYSEPGKGTTFKIYLPVKDRKPKHSIKPELLKGKETILVVDDDEQTRGFVSSFLKEYGYAVYEAKNGQEALELYEKYKDEIDLCLIDLVMPGIPGIEVMRHIKKIKPEAKVIIMSGHPVQLKDVVSVEKTVSPEEILLKIRNTIDERE</sequence>
<dbReference type="PANTHER" id="PTHR43065:SF46">
    <property type="entry name" value="C4-DICARBOXYLATE TRANSPORT SENSOR PROTEIN DCTB"/>
    <property type="match status" value="1"/>
</dbReference>
<evidence type="ECO:0000313" key="15">
    <source>
        <dbReference type="EMBL" id="GAQ94653.1"/>
    </source>
</evidence>
<dbReference type="PROSITE" id="PS50112">
    <property type="entry name" value="PAS"/>
    <property type="match status" value="1"/>
</dbReference>
<dbReference type="Gene3D" id="3.30.565.10">
    <property type="entry name" value="Histidine kinase-like ATPase, C-terminal domain"/>
    <property type="match status" value="1"/>
</dbReference>
<dbReference type="Pfam" id="PF00512">
    <property type="entry name" value="HisKA"/>
    <property type="match status" value="1"/>
</dbReference>
<evidence type="ECO:0000256" key="6">
    <source>
        <dbReference type="ARBA" id="ARBA00022741"/>
    </source>
</evidence>
<organism evidence="15 16">
    <name type="scientific">Thermodesulfovibrio aggregans</name>
    <dbReference type="NCBI Taxonomy" id="86166"/>
    <lineage>
        <taxon>Bacteria</taxon>
        <taxon>Pseudomonadati</taxon>
        <taxon>Nitrospirota</taxon>
        <taxon>Thermodesulfovibrionia</taxon>
        <taxon>Thermodesulfovibrionales</taxon>
        <taxon>Thermodesulfovibrionaceae</taxon>
        <taxon>Thermodesulfovibrio</taxon>
    </lineage>
</organism>
<dbReference type="SUPFAM" id="SSF55785">
    <property type="entry name" value="PYP-like sensor domain (PAS domain)"/>
    <property type="match status" value="1"/>
</dbReference>
<evidence type="ECO:0000256" key="3">
    <source>
        <dbReference type="ARBA" id="ARBA00012438"/>
    </source>
</evidence>
<dbReference type="Pfam" id="PF13426">
    <property type="entry name" value="PAS_9"/>
    <property type="match status" value="1"/>
</dbReference>
<evidence type="ECO:0000313" key="16">
    <source>
        <dbReference type="Proteomes" id="UP000054976"/>
    </source>
</evidence>
<dbReference type="CDD" id="cd00156">
    <property type="entry name" value="REC"/>
    <property type="match status" value="1"/>
</dbReference>
<keyword evidence="9" id="KW-0902">Two-component regulatory system</keyword>
<dbReference type="SUPFAM" id="SSF47384">
    <property type="entry name" value="Homodimeric domain of signal transducing histidine kinase"/>
    <property type="match status" value="1"/>
</dbReference>
<dbReference type="GO" id="GO:0000155">
    <property type="term" value="F:phosphorelay sensor kinase activity"/>
    <property type="evidence" value="ECO:0007669"/>
    <property type="project" value="InterPro"/>
</dbReference>
<evidence type="ECO:0000256" key="8">
    <source>
        <dbReference type="ARBA" id="ARBA00022840"/>
    </source>
</evidence>
<dbReference type="AlphaFoldDB" id="A0A0U9HVD9"/>
<protein>
    <recommendedName>
        <fullName evidence="3">histidine kinase</fullName>
        <ecNumber evidence="3">2.7.13.3</ecNumber>
    </recommendedName>
</protein>
<dbReference type="STRING" id="86166.TAGGR_1838"/>
<evidence type="ECO:0000256" key="5">
    <source>
        <dbReference type="ARBA" id="ARBA00022679"/>
    </source>
</evidence>
<evidence type="ECO:0000256" key="2">
    <source>
        <dbReference type="ARBA" id="ARBA00004370"/>
    </source>
</evidence>
<keyword evidence="7" id="KW-0418">Kinase</keyword>
<accession>A0A0U9HVD9</accession>
<dbReference type="PRINTS" id="PR00344">
    <property type="entry name" value="BCTRLSENSOR"/>
</dbReference>
<dbReference type="PROSITE" id="PS50110">
    <property type="entry name" value="RESPONSE_REGULATORY"/>
    <property type="match status" value="1"/>
</dbReference>
<dbReference type="CDD" id="cd00130">
    <property type="entry name" value="PAS"/>
    <property type="match status" value="1"/>
</dbReference>
<evidence type="ECO:0000256" key="7">
    <source>
        <dbReference type="ARBA" id="ARBA00022777"/>
    </source>
</evidence>
<comment type="subcellular location">
    <subcellularLocation>
        <location evidence="2">Membrane</location>
    </subcellularLocation>
</comment>
<dbReference type="Gene3D" id="3.40.50.2300">
    <property type="match status" value="1"/>
</dbReference>
<dbReference type="PROSITE" id="PS50885">
    <property type="entry name" value="HAMP"/>
    <property type="match status" value="1"/>
</dbReference>
<dbReference type="Proteomes" id="UP000054976">
    <property type="component" value="Unassembled WGS sequence"/>
</dbReference>
<keyword evidence="5" id="KW-0808">Transferase</keyword>
<evidence type="ECO:0000256" key="4">
    <source>
        <dbReference type="ARBA" id="ARBA00022553"/>
    </source>
</evidence>
<dbReference type="InterPro" id="IPR035965">
    <property type="entry name" value="PAS-like_dom_sf"/>
</dbReference>
<dbReference type="SMART" id="SM00388">
    <property type="entry name" value="HisKA"/>
    <property type="match status" value="1"/>
</dbReference>
<feature type="modified residue" description="4-aspartylphosphate" evidence="10">
    <location>
        <position position="572"/>
    </location>
</feature>
<proteinExistence type="predicted"/>